<dbReference type="EMBL" id="CAJNOK010011573">
    <property type="protein sequence ID" value="CAF1143214.1"/>
    <property type="molecule type" value="Genomic_DNA"/>
</dbReference>
<keyword evidence="1" id="KW-0479">Metal-binding</keyword>
<proteinExistence type="predicted"/>
<evidence type="ECO:0000313" key="8">
    <source>
        <dbReference type="Proteomes" id="UP000663829"/>
    </source>
</evidence>
<dbReference type="EMBL" id="CAJNOQ010013040">
    <property type="protein sequence ID" value="CAF1313221.1"/>
    <property type="molecule type" value="Genomic_DNA"/>
</dbReference>
<feature type="region of interest" description="Disordered" evidence="2">
    <location>
        <begin position="775"/>
        <end position="799"/>
    </location>
</feature>
<protein>
    <recommendedName>
        <fullName evidence="3">SWIM-type domain-containing protein</fullName>
    </recommendedName>
</protein>
<dbReference type="Proteomes" id="UP000681722">
    <property type="component" value="Unassembled WGS sequence"/>
</dbReference>
<comment type="caution">
    <text evidence="5">The sequence shown here is derived from an EMBL/GenBank/DDBJ whole genome shotgun (WGS) entry which is preliminary data.</text>
</comment>
<keyword evidence="1" id="KW-0863">Zinc-finger</keyword>
<evidence type="ECO:0000313" key="7">
    <source>
        <dbReference type="EMBL" id="CAF4152611.1"/>
    </source>
</evidence>
<feature type="non-terminal residue" evidence="5">
    <location>
        <position position="1"/>
    </location>
</feature>
<feature type="domain" description="SWIM-type" evidence="3">
    <location>
        <begin position="461"/>
        <end position="494"/>
    </location>
</feature>
<keyword evidence="1" id="KW-0862">Zinc</keyword>
<dbReference type="EMBL" id="CAJOBC010043649">
    <property type="protein sequence ID" value="CAF4152611.1"/>
    <property type="molecule type" value="Genomic_DNA"/>
</dbReference>
<dbReference type="GO" id="GO:0008270">
    <property type="term" value="F:zinc ion binding"/>
    <property type="evidence" value="ECO:0007669"/>
    <property type="project" value="UniProtKB-KW"/>
</dbReference>
<keyword evidence="8" id="KW-1185">Reference proteome</keyword>
<evidence type="ECO:0000256" key="2">
    <source>
        <dbReference type="SAM" id="MobiDB-lite"/>
    </source>
</evidence>
<name>A0A815EPS0_9BILA</name>
<dbReference type="Proteomes" id="UP000663829">
    <property type="component" value="Unassembled WGS sequence"/>
</dbReference>
<dbReference type="AlphaFoldDB" id="A0A815EPS0"/>
<sequence>DVSYAQQRPHGNVKKTENASSFHRTKPSVLNNIKEVVQHNTGSKVYKDIISTSEFESICPRNVKQTNNLRHLFLNKNRLTNDEILNVIQLSFELNDFIRVASFPNVAIVLIHKESEDIFKNLLEATSEYIQLFYDTTFKIGSYYLSILISDHESSFIKAFTQTFPNLKLARCGLHYSKDLRTWLKADFKKHFDPTVHNGYNPPYDDEPQLLLSERVQRARNSHIDHHQNSVSELLASETEAEFQSILKRIKPTWTQSFQRYFEKNHLNNIEQLANAPPTSNAAESMNSAIKKYLHFKQQSMDRFVTNTYPFMGYYVTEIHRGYCQLGSYKLKSEYHHLAADPNILTVNKTYNIDDVLVQIKEHLMKEKKNQTNVHSRSLFTFNMFESNEDDIEDIDETSDNSSLTTTAASTSSVNQPNSTVVKHSMTTEEKAKMIISQRLVSFDEEAKVFNVQSLDRTNCYSVHYHDPKVLPKCSCNNRAQNCSHVATVKLVMGTPLSDRDRQINLGTIRKRKRQQDKEGGSGNKCPNRVDRAVAKQYKAEALNKRTSPYFDNDSNTTNHSTPSPSFRVNPVATNLLNAPTTTQTLRFIAPKRPPLQNIQKMTFHFILQAPMKTKKDLINHLNDYVQNVPHQWAQIHGTSPNQIHQQKLLDFYNSCVKNKQFGRKYYPRSGNYIYRFERSNKSGEMCFVVDQFVKQTGRHAKTTDYHEKMTRRVFLRDQLVKLMVDYYIVEGIKTGRAPSNNSFDRKYKENNWIVREKVNPVFDYMYQLIRFERDGESSSDEEEKENADSRKDKSTPNVVVTTAQQGPAAVSATVLAVVTSTTPTAALNRELRRSTDEGGSCSAAKKTKKDKSDQPLETRTTTVKQHSDPGRTAASALAQDMTPETFKRELRPRKK</sequence>
<dbReference type="InterPro" id="IPR007527">
    <property type="entry name" value="Znf_SWIM"/>
</dbReference>
<dbReference type="EMBL" id="CAJOBA010027578">
    <property type="protein sequence ID" value="CAF3941690.1"/>
    <property type="molecule type" value="Genomic_DNA"/>
</dbReference>
<accession>A0A815EPS0</accession>
<feature type="compositionally biased region" description="Low complexity" evidence="2">
    <location>
        <begin position="400"/>
        <end position="413"/>
    </location>
</feature>
<evidence type="ECO:0000313" key="4">
    <source>
        <dbReference type="EMBL" id="CAF1143214.1"/>
    </source>
</evidence>
<dbReference type="Proteomes" id="UP000682733">
    <property type="component" value="Unassembled WGS sequence"/>
</dbReference>
<feature type="region of interest" description="Disordered" evidence="2">
    <location>
        <begin position="507"/>
        <end position="528"/>
    </location>
</feature>
<dbReference type="Proteomes" id="UP000677228">
    <property type="component" value="Unassembled WGS sequence"/>
</dbReference>
<evidence type="ECO:0000256" key="1">
    <source>
        <dbReference type="PROSITE-ProRule" id="PRU00325"/>
    </source>
</evidence>
<reference evidence="5" key="1">
    <citation type="submission" date="2021-02" db="EMBL/GenBank/DDBJ databases">
        <authorList>
            <person name="Nowell W R."/>
        </authorList>
    </citation>
    <scope>NUCLEOTIDE SEQUENCE</scope>
</reference>
<evidence type="ECO:0000313" key="6">
    <source>
        <dbReference type="EMBL" id="CAF3941690.1"/>
    </source>
</evidence>
<feature type="region of interest" description="Disordered" evidence="2">
    <location>
        <begin position="394"/>
        <end position="420"/>
    </location>
</feature>
<feature type="region of interest" description="Disordered" evidence="2">
    <location>
        <begin position="1"/>
        <end position="24"/>
    </location>
</feature>
<organism evidence="5 8">
    <name type="scientific">Didymodactylos carnosus</name>
    <dbReference type="NCBI Taxonomy" id="1234261"/>
    <lineage>
        <taxon>Eukaryota</taxon>
        <taxon>Metazoa</taxon>
        <taxon>Spiralia</taxon>
        <taxon>Gnathifera</taxon>
        <taxon>Rotifera</taxon>
        <taxon>Eurotatoria</taxon>
        <taxon>Bdelloidea</taxon>
        <taxon>Philodinida</taxon>
        <taxon>Philodinidae</taxon>
        <taxon>Didymodactylos</taxon>
    </lineage>
</organism>
<gene>
    <name evidence="5" type="ORF">GPM918_LOCUS29099</name>
    <name evidence="4" type="ORF">OVA965_LOCUS21232</name>
    <name evidence="7" type="ORF">SRO942_LOCUS29655</name>
    <name evidence="6" type="ORF">TMI583_LOCUS21834</name>
</gene>
<evidence type="ECO:0000259" key="3">
    <source>
        <dbReference type="PROSITE" id="PS50966"/>
    </source>
</evidence>
<feature type="compositionally biased region" description="Low complexity" evidence="2">
    <location>
        <begin position="552"/>
        <end position="566"/>
    </location>
</feature>
<evidence type="ECO:0000313" key="5">
    <source>
        <dbReference type="EMBL" id="CAF1313221.1"/>
    </source>
</evidence>
<dbReference type="PROSITE" id="PS50966">
    <property type="entry name" value="ZF_SWIM"/>
    <property type="match status" value="1"/>
</dbReference>
<feature type="region of interest" description="Disordered" evidence="2">
    <location>
        <begin position="547"/>
        <end position="569"/>
    </location>
</feature>
<feature type="region of interest" description="Disordered" evidence="2">
    <location>
        <begin position="831"/>
        <end position="896"/>
    </location>
</feature>
<dbReference type="OrthoDB" id="5791190at2759"/>